<dbReference type="CDD" id="cd00051">
    <property type="entry name" value="EFh"/>
    <property type="match status" value="2"/>
</dbReference>
<dbReference type="GO" id="GO:0005509">
    <property type="term" value="F:calcium ion binding"/>
    <property type="evidence" value="ECO:0007669"/>
    <property type="project" value="InterPro"/>
</dbReference>
<dbReference type="AlphaFoldDB" id="A0A8S3Z4P8"/>
<evidence type="ECO:0000259" key="3">
    <source>
        <dbReference type="PROSITE" id="PS50222"/>
    </source>
</evidence>
<sequence>SLNQFSQEQTTNFREAFSLFDKDGDGYLSSSEVGVIIRSLGGVVTEDELQKMQAQFDHKNGQVDFANFLTLMATIMNKDNSPDHLLKAFQVFDSEKKGYITAGELRHLMMTLGDKLTEEDVDEMIKEADSNGTGQVNYI</sequence>
<feature type="domain" description="EF-hand" evidence="3">
    <location>
        <begin position="80"/>
        <end position="115"/>
    </location>
</feature>
<feature type="domain" description="EF-hand" evidence="3">
    <location>
        <begin position="116"/>
        <end position="139"/>
    </location>
</feature>
<dbReference type="PROSITE" id="PS50222">
    <property type="entry name" value="EF_HAND_2"/>
    <property type="match status" value="3"/>
</dbReference>
<evidence type="ECO:0000313" key="5">
    <source>
        <dbReference type="Proteomes" id="UP000678393"/>
    </source>
</evidence>
<keyword evidence="1" id="KW-0677">Repeat</keyword>
<dbReference type="InterPro" id="IPR018247">
    <property type="entry name" value="EF_Hand_1_Ca_BS"/>
</dbReference>
<dbReference type="InterPro" id="IPR050230">
    <property type="entry name" value="CALM/Myosin/TropC-like"/>
</dbReference>
<dbReference type="InterPro" id="IPR011992">
    <property type="entry name" value="EF-hand-dom_pair"/>
</dbReference>
<dbReference type="Gene3D" id="1.10.238.10">
    <property type="entry name" value="EF-hand"/>
    <property type="match status" value="2"/>
</dbReference>
<reference evidence="4" key="1">
    <citation type="submission" date="2021-04" db="EMBL/GenBank/DDBJ databases">
        <authorList>
            <consortium name="Molecular Ecology Group"/>
        </authorList>
    </citation>
    <scope>NUCLEOTIDE SEQUENCE</scope>
</reference>
<dbReference type="GO" id="GO:0016460">
    <property type="term" value="C:myosin II complex"/>
    <property type="evidence" value="ECO:0007669"/>
    <property type="project" value="TreeGrafter"/>
</dbReference>
<feature type="non-terminal residue" evidence="4">
    <location>
        <position position="1"/>
    </location>
</feature>
<evidence type="ECO:0000256" key="1">
    <source>
        <dbReference type="ARBA" id="ARBA00022737"/>
    </source>
</evidence>
<dbReference type="PANTHER" id="PTHR23048">
    <property type="entry name" value="MYOSIN LIGHT CHAIN 1, 3"/>
    <property type="match status" value="1"/>
</dbReference>
<protein>
    <recommendedName>
        <fullName evidence="3">EF-hand domain-containing protein</fullName>
    </recommendedName>
</protein>
<keyword evidence="2" id="KW-0106">Calcium</keyword>
<dbReference type="SMART" id="SM00054">
    <property type="entry name" value="EFh"/>
    <property type="match status" value="3"/>
</dbReference>
<evidence type="ECO:0000256" key="2">
    <source>
        <dbReference type="ARBA" id="ARBA00022837"/>
    </source>
</evidence>
<dbReference type="Pfam" id="PF13499">
    <property type="entry name" value="EF-hand_7"/>
    <property type="match status" value="2"/>
</dbReference>
<dbReference type="EMBL" id="CAJHNH020001143">
    <property type="protein sequence ID" value="CAG5121706.1"/>
    <property type="molecule type" value="Genomic_DNA"/>
</dbReference>
<dbReference type="Proteomes" id="UP000678393">
    <property type="component" value="Unassembled WGS sequence"/>
</dbReference>
<dbReference type="PROSITE" id="PS00018">
    <property type="entry name" value="EF_HAND_1"/>
    <property type="match status" value="1"/>
</dbReference>
<dbReference type="InterPro" id="IPR002048">
    <property type="entry name" value="EF_hand_dom"/>
</dbReference>
<name>A0A8S3Z4P8_9EUPU</name>
<proteinExistence type="predicted"/>
<dbReference type="FunFam" id="1.10.238.10:FF:000527">
    <property type="entry name" value="Calmodulin-3"/>
    <property type="match status" value="1"/>
</dbReference>
<feature type="domain" description="EF-hand" evidence="3">
    <location>
        <begin position="8"/>
        <end position="43"/>
    </location>
</feature>
<comment type="caution">
    <text evidence="4">The sequence shown here is derived from an EMBL/GenBank/DDBJ whole genome shotgun (WGS) entry which is preliminary data.</text>
</comment>
<gene>
    <name evidence="4" type="ORF">CUNI_LOCUS7264</name>
</gene>
<dbReference type="OrthoDB" id="26525at2759"/>
<feature type="non-terminal residue" evidence="4">
    <location>
        <position position="139"/>
    </location>
</feature>
<evidence type="ECO:0000313" key="4">
    <source>
        <dbReference type="EMBL" id="CAG5121706.1"/>
    </source>
</evidence>
<organism evidence="4 5">
    <name type="scientific">Candidula unifasciata</name>
    <dbReference type="NCBI Taxonomy" id="100452"/>
    <lineage>
        <taxon>Eukaryota</taxon>
        <taxon>Metazoa</taxon>
        <taxon>Spiralia</taxon>
        <taxon>Lophotrochozoa</taxon>
        <taxon>Mollusca</taxon>
        <taxon>Gastropoda</taxon>
        <taxon>Heterobranchia</taxon>
        <taxon>Euthyneura</taxon>
        <taxon>Panpulmonata</taxon>
        <taxon>Eupulmonata</taxon>
        <taxon>Stylommatophora</taxon>
        <taxon>Helicina</taxon>
        <taxon>Helicoidea</taxon>
        <taxon>Geomitridae</taxon>
        <taxon>Candidula</taxon>
    </lineage>
</organism>
<keyword evidence="5" id="KW-1185">Reference proteome</keyword>
<dbReference type="PANTHER" id="PTHR23048:SF0">
    <property type="entry name" value="CALMODULIN LIKE 3"/>
    <property type="match status" value="1"/>
</dbReference>
<dbReference type="SUPFAM" id="SSF47473">
    <property type="entry name" value="EF-hand"/>
    <property type="match status" value="1"/>
</dbReference>
<accession>A0A8S3Z4P8</accession>